<organism evidence="2 3">
    <name type="scientific">Arabidopsis suecica</name>
    <name type="common">Swedish thale-cress</name>
    <name type="synonym">Cardaminopsis suecica</name>
    <dbReference type="NCBI Taxonomy" id="45249"/>
    <lineage>
        <taxon>Eukaryota</taxon>
        <taxon>Viridiplantae</taxon>
        <taxon>Streptophyta</taxon>
        <taxon>Embryophyta</taxon>
        <taxon>Tracheophyta</taxon>
        <taxon>Spermatophyta</taxon>
        <taxon>Magnoliopsida</taxon>
        <taxon>eudicotyledons</taxon>
        <taxon>Gunneridae</taxon>
        <taxon>Pentapetalae</taxon>
        <taxon>rosids</taxon>
        <taxon>malvids</taxon>
        <taxon>Brassicales</taxon>
        <taxon>Brassicaceae</taxon>
        <taxon>Camelineae</taxon>
        <taxon>Arabidopsis</taxon>
    </lineage>
</organism>
<keyword evidence="1" id="KW-0472">Membrane</keyword>
<keyword evidence="1" id="KW-1133">Transmembrane helix</keyword>
<feature type="transmembrane region" description="Helical" evidence="1">
    <location>
        <begin position="59"/>
        <end position="81"/>
    </location>
</feature>
<dbReference type="Proteomes" id="UP000694251">
    <property type="component" value="Chromosome 9"/>
</dbReference>
<keyword evidence="1" id="KW-0812">Transmembrane</keyword>
<name>A0A8T2ADK0_ARASU</name>
<gene>
    <name evidence="2" type="ORF">ISN44_As09g005310</name>
</gene>
<evidence type="ECO:0000313" key="2">
    <source>
        <dbReference type="EMBL" id="KAG7572138.1"/>
    </source>
</evidence>
<accession>A0A8T2ADK0</accession>
<proteinExistence type="predicted"/>
<dbReference type="EMBL" id="JAEFBJ010000009">
    <property type="protein sequence ID" value="KAG7572138.1"/>
    <property type="molecule type" value="Genomic_DNA"/>
</dbReference>
<protein>
    <submittedName>
        <fullName evidence="2">Uncharacterized protein</fullName>
    </submittedName>
</protein>
<comment type="caution">
    <text evidence="2">The sequence shown here is derived from an EMBL/GenBank/DDBJ whole genome shotgun (WGS) entry which is preliminary data.</text>
</comment>
<dbReference type="AlphaFoldDB" id="A0A8T2ADK0"/>
<reference evidence="2 3" key="1">
    <citation type="submission" date="2020-12" db="EMBL/GenBank/DDBJ databases">
        <title>Concerted genomic and epigenomic changes stabilize Arabidopsis allopolyploids.</title>
        <authorList>
            <person name="Chen Z."/>
        </authorList>
    </citation>
    <scope>NUCLEOTIDE SEQUENCE [LARGE SCALE GENOMIC DNA]</scope>
    <source>
        <strain evidence="2">As9502</strain>
        <tissue evidence="2">Leaf</tissue>
    </source>
</reference>
<evidence type="ECO:0000256" key="1">
    <source>
        <dbReference type="SAM" id="Phobius"/>
    </source>
</evidence>
<evidence type="ECO:0000313" key="3">
    <source>
        <dbReference type="Proteomes" id="UP000694251"/>
    </source>
</evidence>
<keyword evidence="3" id="KW-1185">Reference proteome</keyword>
<sequence>MCARVAIFVRGSWSGATVRLCSFRWLASMSQGDMGGSCFFLRRLVLFSLWRSYATLDRFFVFSVSHSSLLSSSLFSLFALIRLYPCEIRSIGNSLSCGKVVKG</sequence>